<keyword evidence="6" id="KW-0206">Cytoskeleton</keyword>
<keyword evidence="4 6" id="KW-0143">Chaperone</keyword>
<sequence length="81" mass="9742">MDFPSRGSKNERKKRMKMLARNKLKDDKFKKKEGIVKMKTEDPDEYSRKKQIEVLQESRMMIPDCQRRLEAARADLRVLDK</sequence>
<organism evidence="7 8">
    <name type="scientific">Anolis carolinensis</name>
    <name type="common">Green anole</name>
    <name type="synonym">American chameleon</name>
    <dbReference type="NCBI Taxonomy" id="28377"/>
    <lineage>
        <taxon>Eukaryota</taxon>
        <taxon>Metazoa</taxon>
        <taxon>Chordata</taxon>
        <taxon>Craniata</taxon>
        <taxon>Vertebrata</taxon>
        <taxon>Euteleostomi</taxon>
        <taxon>Lepidosauria</taxon>
        <taxon>Squamata</taxon>
        <taxon>Bifurcata</taxon>
        <taxon>Unidentata</taxon>
        <taxon>Episquamata</taxon>
        <taxon>Toxicofera</taxon>
        <taxon>Iguania</taxon>
        <taxon>Dactyloidae</taxon>
        <taxon>Anolis</taxon>
    </lineage>
</organism>
<dbReference type="InParanoid" id="A0A803TSE2"/>
<dbReference type="Proteomes" id="UP000001646">
    <property type="component" value="Unplaced"/>
</dbReference>
<reference evidence="7" key="2">
    <citation type="submission" date="2025-08" db="UniProtKB">
        <authorList>
            <consortium name="Ensembl"/>
        </authorList>
    </citation>
    <scope>IDENTIFICATION</scope>
</reference>
<comment type="subcellular location">
    <subcellularLocation>
        <location evidence="6">Cytoplasm</location>
        <location evidence="6">Cytoskeleton</location>
    </subcellularLocation>
</comment>
<dbReference type="Gene3D" id="1.20.58.90">
    <property type="match status" value="1"/>
</dbReference>
<accession>A0A803TSE2</accession>
<dbReference type="Pfam" id="PF02970">
    <property type="entry name" value="TBCA"/>
    <property type="match status" value="1"/>
</dbReference>
<dbReference type="SUPFAM" id="SSF46988">
    <property type="entry name" value="Tubulin chaperone cofactor A"/>
    <property type="match status" value="1"/>
</dbReference>
<evidence type="ECO:0000256" key="2">
    <source>
        <dbReference type="ARBA" id="ARBA00006806"/>
    </source>
</evidence>
<evidence type="ECO:0000256" key="5">
    <source>
        <dbReference type="ARBA" id="ARBA00026055"/>
    </source>
</evidence>
<evidence type="ECO:0000313" key="7">
    <source>
        <dbReference type="Ensembl" id="ENSACAP00000038132.1"/>
    </source>
</evidence>
<protein>
    <recommendedName>
        <fullName evidence="3 6">Tubulin-specific chaperone A</fullName>
    </recommendedName>
</protein>
<comment type="subunit">
    <text evidence="5 6">Supercomplex made of cofactors A to E. Cofactors A and D function by capturing and stabilizing tubulin in a quasi-native conformation. Cofactor E binds to the cofactor D-tubulin complex; interaction with cofactor C then causes the release of tubulin polypeptides that are committed to the native state.</text>
</comment>
<dbReference type="AlphaFoldDB" id="A0A803TSE2"/>
<evidence type="ECO:0000256" key="1">
    <source>
        <dbReference type="ARBA" id="ARBA00003046"/>
    </source>
</evidence>
<keyword evidence="6" id="KW-0493">Microtubule</keyword>
<reference evidence="7" key="3">
    <citation type="submission" date="2025-09" db="UniProtKB">
        <authorList>
            <consortium name="Ensembl"/>
        </authorList>
    </citation>
    <scope>IDENTIFICATION</scope>
</reference>
<evidence type="ECO:0000256" key="4">
    <source>
        <dbReference type="ARBA" id="ARBA00023186"/>
    </source>
</evidence>
<comment type="similarity">
    <text evidence="2 6">Belongs to the TBCA family.</text>
</comment>
<dbReference type="GO" id="GO:0048487">
    <property type="term" value="F:beta-tubulin binding"/>
    <property type="evidence" value="ECO:0007669"/>
    <property type="project" value="InterPro"/>
</dbReference>
<comment type="function">
    <text evidence="1">Tubulin-folding protein; involved in the early step of the tubulin folding pathway.</text>
</comment>
<evidence type="ECO:0000256" key="6">
    <source>
        <dbReference type="RuleBase" id="RU364030"/>
    </source>
</evidence>
<name>A0A803TSE2_ANOCA</name>
<evidence type="ECO:0000256" key="3">
    <source>
        <dbReference type="ARBA" id="ARBA00015002"/>
    </source>
</evidence>
<evidence type="ECO:0000313" key="8">
    <source>
        <dbReference type="Proteomes" id="UP000001646"/>
    </source>
</evidence>
<dbReference type="InterPro" id="IPR036126">
    <property type="entry name" value="TBCA_sf"/>
</dbReference>
<dbReference type="GO" id="GO:0007023">
    <property type="term" value="P:post-chaperonin tubulin folding pathway"/>
    <property type="evidence" value="ECO:0007669"/>
    <property type="project" value="UniProtKB-UniRule"/>
</dbReference>
<keyword evidence="6" id="KW-0963">Cytoplasm</keyword>
<proteinExistence type="inferred from homology"/>
<reference evidence="7" key="1">
    <citation type="submission" date="2009-12" db="EMBL/GenBank/DDBJ databases">
        <title>The Genome Sequence of Anolis carolinensis (Green Anole Lizard).</title>
        <authorList>
            <consortium name="The Genome Sequencing Platform"/>
            <person name="Di Palma F."/>
            <person name="Alfoldi J."/>
            <person name="Heiman D."/>
            <person name="Young S."/>
            <person name="Grabherr M."/>
            <person name="Johnson J."/>
            <person name="Lander E.S."/>
            <person name="Lindblad-Toh K."/>
        </authorList>
    </citation>
    <scope>NUCLEOTIDE SEQUENCE [LARGE SCALE GENOMIC DNA]</scope>
    <source>
        <strain evidence="7">JBL SC #1</strain>
    </source>
</reference>
<dbReference type="GO" id="GO:0005874">
    <property type="term" value="C:microtubule"/>
    <property type="evidence" value="ECO:0007669"/>
    <property type="project" value="UniProtKB-KW"/>
</dbReference>
<dbReference type="GO" id="GO:0007021">
    <property type="term" value="P:tubulin complex assembly"/>
    <property type="evidence" value="ECO:0007669"/>
    <property type="project" value="UniProtKB-UniRule"/>
</dbReference>
<dbReference type="Ensembl" id="ENSACAT00000050686.1">
    <property type="protein sequence ID" value="ENSACAP00000038132.1"/>
    <property type="gene ID" value="ENSACAG00000044569.1"/>
</dbReference>
<keyword evidence="8" id="KW-1185">Reference proteome</keyword>
<dbReference type="InterPro" id="IPR004226">
    <property type="entry name" value="TBCA"/>
</dbReference>
<dbReference type="PANTHER" id="PTHR21500">
    <property type="entry name" value="TUBULIN-SPECIFIC CHAPERONE A"/>
    <property type="match status" value="1"/>
</dbReference>
<dbReference type="PANTHER" id="PTHR21500:SF0">
    <property type="entry name" value="TUBULIN-SPECIFIC CHAPERONE A"/>
    <property type="match status" value="1"/>
</dbReference>